<sequence length="1267" mass="143331">MYPMDPEKHSQRRECGEPETCSQKREYEEPERYSRRREYGGPSSGQWDDSLEKRGNGQAMPREPYSEYSSMRRTREGGKEYGASSAKSYIMDPSSRDWSKGSLKGSSAPFSPDTDGDPVELSVEDLELARKKKELKVIEEKIAHKKAVLALQKVKRGAKDMPETQAASTTVKGISKQTKINNTIFKTYNHVTDKSSRVCLPLKQRVLDILSKFRRTAVRCMRKPKKQNKMRALELMISAPLENEEAHPLRLRVKVLMNQRRSPNNKVVPNDKQHNPTIQGPDHSLRTQEKDIAATGFQRFLNVLNEGVDINKLSKIVNDENEPLIVGEELPQVWPTLLEGHVDSSSRSKSSPVEEKVRLEDEQRYERMQTLLEIVGLDLGVEELGRLTDRTNDRLYGKMGDLKRDREDRAREGESSTRERCGQRCSSTRDKDRVRERDRSERNRKGDGQRHSSTRERDEDKPVVRETNRSERNRDKDGDRDPEKDWDGGRERDRDRSRRDGGRYRSERDRDPEKGRDGGREKDRDRYRSERDRNREIDKDIDWWLQRTRDGDKRSRARDWDSESDWNRERSERDRYGDESRERSIELNSYSMDPIFPVSHPHASMMATYSTTQYSQYMAYHSSPYTIAFPPGWGYPPGTMPPGTMPPGTMPPGIMPAVAMLPSNKPLLSNTPGYPPYPNYPPYYSYGTTALNQTYAYTQPARTTAVLSQRCTYTQPASKRKKNKQRQALMKVSCQMVTKKYAVVLTTPIATKKSPSEPGSKIKAKGRNNIFFTGIFMKSYHSHLRKFQYNLKRLAKRKNKAHQRKRKRLLAEAAGKVAPHFPLEPEPKKDQEGGAMIDGEKLHADTAGEVIPQEAANNLEAPSETGPKKEPEGEKLHVDTAGEVIPQEAANNLEAPSETGPKKEPEGEKLHVDTAGEVIPQEAANNLEASSETGPKKEPEGEKLHADTAGEVIPQEAANNLEAPSETGPKKEPEGEKLHADAAEKVAHQVTAMDSAAPSEMGPKKKKLYPGIFMRILMRRLKRHQYKIKRKKKHFAKRRKKAFQYKGKRPLVDTKEKVPLLEAAKDSGNPSEPWPKKKKKKKTLEEKGGIYYPGIFIRVHRTYLTRGKLSKAKAAAEGTEAISEPAPKIEGEGGMTEGEELLADTIEKGVPQVATNDSGLPSEPGPNKEPEREEETMLEEEKLLADHVAKVSVKGPQVLLEPKAEKDREGENDAIIDGEKLLADPVEKVAITGPGFLSEPEAEKETRGETTSGMRINGGKISLKSST</sequence>
<organism evidence="3 4">
    <name type="scientific">Salvelinus namaycush</name>
    <name type="common">Lake trout</name>
    <name type="synonym">Salmo namaycush</name>
    <dbReference type="NCBI Taxonomy" id="8040"/>
    <lineage>
        <taxon>Eukaryota</taxon>
        <taxon>Metazoa</taxon>
        <taxon>Chordata</taxon>
        <taxon>Craniata</taxon>
        <taxon>Vertebrata</taxon>
        <taxon>Euteleostomi</taxon>
        <taxon>Actinopterygii</taxon>
        <taxon>Neopterygii</taxon>
        <taxon>Teleostei</taxon>
        <taxon>Protacanthopterygii</taxon>
        <taxon>Salmoniformes</taxon>
        <taxon>Salmonidae</taxon>
        <taxon>Salmoninae</taxon>
        <taxon>Salvelinus</taxon>
    </lineage>
</organism>
<dbReference type="GeneID" id="120066118"/>
<reference evidence="4" key="1">
    <citation type="submission" date="2025-08" db="UniProtKB">
        <authorList>
            <consortium name="RefSeq"/>
        </authorList>
    </citation>
    <scope>IDENTIFICATION</scope>
    <source>
        <tissue evidence="4">White muscle</tissue>
    </source>
</reference>
<feature type="region of interest" description="Disordered" evidence="2">
    <location>
        <begin position="1062"/>
        <end position="1083"/>
    </location>
</feature>
<feature type="compositionally biased region" description="Basic and acidic residues" evidence="2">
    <location>
        <begin position="968"/>
        <end position="981"/>
    </location>
</feature>
<feature type="region of interest" description="Disordered" evidence="2">
    <location>
        <begin position="405"/>
        <end position="532"/>
    </location>
</feature>
<feature type="compositionally biased region" description="Basic and acidic residues" evidence="2">
    <location>
        <begin position="900"/>
        <end position="914"/>
    </location>
</feature>
<feature type="compositionally biased region" description="Basic and acidic residues" evidence="2">
    <location>
        <begin position="823"/>
        <end position="834"/>
    </location>
</feature>
<feature type="region of interest" description="Disordered" evidence="2">
    <location>
        <begin position="1233"/>
        <end position="1267"/>
    </location>
</feature>
<feature type="compositionally biased region" description="Polar residues" evidence="2">
    <location>
        <begin position="923"/>
        <end position="933"/>
    </location>
</feature>
<evidence type="ECO:0000313" key="3">
    <source>
        <dbReference type="Proteomes" id="UP000808372"/>
    </source>
</evidence>
<keyword evidence="1" id="KW-0175">Coiled coil</keyword>
<dbReference type="AlphaFoldDB" id="A0A8U1FAW7"/>
<keyword evidence="3" id="KW-1185">Reference proteome</keyword>
<dbReference type="KEGG" id="snh:120066118"/>
<feature type="compositionally biased region" description="Basic and acidic residues" evidence="2">
    <location>
        <begin position="1"/>
        <end position="39"/>
    </location>
</feature>
<feature type="region of interest" description="Disordered" evidence="2">
    <location>
        <begin position="1151"/>
        <end position="1179"/>
    </location>
</feature>
<feature type="compositionally biased region" description="Basic and acidic residues" evidence="2">
    <location>
        <begin position="1202"/>
        <end position="1219"/>
    </location>
</feature>
<feature type="region of interest" description="Disordered" evidence="2">
    <location>
        <begin position="554"/>
        <end position="582"/>
    </location>
</feature>
<feature type="region of interest" description="Disordered" evidence="2">
    <location>
        <begin position="797"/>
        <end position="834"/>
    </location>
</feature>
<feature type="compositionally biased region" description="Basic and acidic residues" evidence="2">
    <location>
        <begin position="934"/>
        <end position="948"/>
    </location>
</feature>
<feature type="compositionally biased region" description="Basic and acidic residues" evidence="2">
    <location>
        <begin position="866"/>
        <end position="880"/>
    </location>
</feature>
<feature type="region of interest" description="Disordered" evidence="2">
    <location>
        <begin position="263"/>
        <end position="283"/>
    </location>
</feature>
<feature type="region of interest" description="Disordered" evidence="2">
    <location>
        <begin position="855"/>
        <end position="981"/>
    </location>
</feature>
<name>A0A8U1FAW7_SALNM</name>
<feature type="region of interest" description="Disordered" evidence="2">
    <location>
        <begin position="1200"/>
        <end position="1219"/>
    </location>
</feature>
<dbReference type="RefSeq" id="XP_038873176.1">
    <property type="nucleotide sequence ID" value="XM_039017248.1"/>
</dbReference>
<protein>
    <submittedName>
        <fullName evidence="4">Uncharacterized protein LOC120066118 isoform X1</fullName>
    </submittedName>
</protein>
<gene>
    <name evidence="4" type="primary">LOC120066118</name>
</gene>
<feature type="region of interest" description="Disordered" evidence="2">
    <location>
        <begin position="1"/>
        <end position="119"/>
    </location>
</feature>
<feature type="region of interest" description="Disordered" evidence="2">
    <location>
        <begin position="341"/>
        <end position="361"/>
    </location>
</feature>
<accession>A0A8U1FAW7</accession>
<feature type="coiled-coil region" evidence="1">
    <location>
        <begin position="121"/>
        <end position="148"/>
    </location>
</feature>
<feature type="compositionally biased region" description="Basic residues" evidence="2">
    <location>
        <begin position="797"/>
        <end position="808"/>
    </location>
</feature>
<evidence type="ECO:0000256" key="1">
    <source>
        <dbReference type="SAM" id="Coils"/>
    </source>
</evidence>
<dbReference type="Proteomes" id="UP000808372">
    <property type="component" value="Chromosome 2"/>
</dbReference>
<proteinExistence type="predicted"/>
<evidence type="ECO:0000313" key="4">
    <source>
        <dbReference type="RefSeq" id="XP_038873176.1"/>
    </source>
</evidence>
<evidence type="ECO:0000256" key="2">
    <source>
        <dbReference type="SAM" id="MobiDB-lite"/>
    </source>
</evidence>